<dbReference type="PANTHER" id="PTHR45460">
    <property type="entry name" value="SIMILAR TO CYSTEINE PROTEINASE"/>
    <property type="match status" value="1"/>
</dbReference>
<evidence type="ECO:0000313" key="2">
    <source>
        <dbReference type="EMBL" id="KFE64396.1"/>
    </source>
</evidence>
<dbReference type="InterPro" id="IPR024079">
    <property type="entry name" value="MetalloPept_cat_dom_sf"/>
</dbReference>
<dbReference type="Gene3D" id="3.40.390.10">
    <property type="entry name" value="Collagenase (Catalytic Domain)"/>
    <property type="match status" value="1"/>
</dbReference>
<dbReference type="Pfam" id="PF13517">
    <property type="entry name" value="FG-GAP_3"/>
    <property type="match status" value="2"/>
</dbReference>
<dbReference type="Gene3D" id="2.130.10.130">
    <property type="entry name" value="Integrin alpha, N-terminal"/>
    <property type="match status" value="2"/>
</dbReference>
<dbReference type="Proteomes" id="UP000028725">
    <property type="component" value="Unassembled WGS sequence"/>
</dbReference>
<dbReference type="AlphaFoldDB" id="A0A085W9N3"/>
<protein>
    <recommendedName>
        <fullName evidence="4">Peptidase metallopeptidase domain-containing protein</fullName>
    </recommendedName>
</protein>
<dbReference type="PANTHER" id="PTHR45460:SF2">
    <property type="entry name" value="ALPHA 1,3 GLUCANASE, GH71 FAMILY (EUROFUNG)"/>
    <property type="match status" value="1"/>
</dbReference>
<dbReference type="GO" id="GO:0008237">
    <property type="term" value="F:metallopeptidase activity"/>
    <property type="evidence" value="ECO:0007669"/>
    <property type="project" value="InterPro"/>
</dbReference>
<accession>A0A085W9N3</accession>
<dbReference type="Pfam" id="PF12388">
    <property type="entry name" value="Peptidase_M57"/>
    <property type="match status" value="1"/>
</dbReference>
<keyword evidence="3" id="KW-1185">Reference proteome</keyword>
<dbReference type="PATRIC" id="fig|394096.3.peg.6525"/>
<comment type="caution">
    <text evidence="2">The sequence shown here is derived from an EMBL/GenBank/DDBJ whole genome shotgun (WGS) entry which is preliminary data.</text>
</comment>
<organism evidence="2 3">
    <name type="scientific">Hyalangium minutum</name>
    <dbReference type="NCBI Taxonomy" id="394096"/>
    <lineage>
        <taxon>Bacteria</taxon>
        <taxon>Pseudomonadati</taxon>
        <taxon>Myxococcota</taxon>
        <taxon>Myxococcia</taxon>
        <taxon>Myxococcales</taxon>
        <taxon>Cystobacterineae</taxon>
        <taxon>Archangiaceae</taxon>
        <taxon>Hyalangium</taxon>
    </lineage>
</organism>
<dbReference type="InterPro" id="IPR013517">
    <property type="entry name" value="FG-GAP"/>
</dbReference>
<evidence type="ECO:0008006" key="4">
    <source>
        <dbReference type="Google" id="ProtNLM"/>
    </source>
</evidence>
<dbReference type="InterPro" id="IPR028994">
    <property type="entry name" value="Integrin_alpha_N"/>
</dbReference>
<dbReference type="SUPFAM" id="SSF55486">
    <property type="entry name" value="Metalloproteases ('zincins'), catalytic domain"/>
    <property type="match status" value="1"/>
</dbReference>
<keyword evidence="1" id="KW-0732">Signal</keyword>
<dbReference type="SUPFAM" id="SSF69318">
    <property type="entry name" value="Integrin alpha N-terminal domain"/>
    <property type="match status" value="1"/>
</dbReference>
<dbReference type="InterPro" id="IPR024653">
    <property type="entry name" value="Peptidase_M10/M27/M57"/>
</dbReference>
<dbReference type="STRING" id="394096.DB31_2190"/>
<gene>
    <name evidence="2" type="ORF">DB31_2190</name>
</gene>
<name>A0A085W9N3_9BACT</name>
<dbReference type="EMBL" id="JMCB01000014">
    <property type="protein sequence ID" value="KFE64396.1"/>
    <property type="molecule type" value="Genomic_DNA"/>
</dbReference>
<proteinExistence type="predicted"/>
<reference evidence="2 3" key="1">
    <citation type="submission" date="2014-04" db="EMBL/GenBank/DDBJ databases">
        <title>Genome assembly of Hyalangium minutum DSM 14724.</title>
        <authorList>
            <person name="Sharma G."/>
            <person name="Subramanian S."/>
        </authorList>
    </citation>
    <scope>NUCLEOTIDE SEQUENCE [LARGE SCALE GENOMIC DNA]</scope>
    <source>
        <strain evidence="2 3">DSM 14724</strain>
    </source>
</reference>
<sequence>MQCPLVKLARYLHLLRAVRLRTHPAETMPPTKSSGNPMNPKIRVPFNATAKFMTMAGVLILGAAGCGSVEERKTPPSWEEFERDSTRSFEGTLSFVVEGDLPLTHEELRDYYERNVAAEVPSDLSGTLQQPLIVNRVNSQDDIWNGTLRRNLRYCVSNEFGARKSRAVFEMSQATSAWEAVADVDFIYDPTHDANCHNGNAATTFSVRPWSGGGACAFFPSGGGCVPRTIVIDMTDLDTNPFYRQNAPNVTTLGVLRHELGHVLGFRHEHIRVDCYEDSSWRALTTYDASSVMHYPWCNGVLTSDLSITNLDAQGVRALYSRSAFLFNGGVEWLNGPYNYSGYQFHVADVTGDGRAEVVGINPADERAVVWASTGGGFSGGVEWLNGPYNYSGYQFHVADVNGDGRADVVGINPADERAVVWASTGGGFSGGVEWLNGPYNYSGYQFHVADVTGDGRAEVVGISAADERAVVWASTGGSFSGGVEWLNGPYNYSGYQFHVADVNRDGRAEVVGISPADERAVVWASTGGSFSGGVEWLNGPYNYSGYQFHVADVTGDGRAEVVGISAADERAVVWASTGGSFSGGVEWLNGPYNYSGYQFRVADVTGGGGADVVGINPADERAVVWTGNH</sequence>
<evidence type="ECO:0000313" key="3">
    <source>
        <dbReference type="Proteomes" id="UP000028725"/>
    </source>
</evidence>
<evidence type="ECO:0000256" key="1">
    <source>
        <dbReference type="ARBA" id="ARBA00022729"/>
    </source>
</evidence>